<keyword evidence="4" id="KW-1185">Reference proteome</keyword>
<dbReference type="Pfam" id="PF01075">
    <property type="entry name" value="Glyco_transf_9"/>
    <property type="match status" value="1"/>
</dbReference>
<keyword evidence="2 3" id="KW-0808">Transferase</keyword>
<comment type="caution">
    <text evidence="3">The sequence shown here is derived from an EMBL/GenBank/DDBJ whole genome shotgun (WGS) entry which is preliminary data.</text>
</comment>
<protein>
    <submittedName>
        <fullName evidence="3">Glycosyltransferase family 9 protein</fullName>
    </submittedName>
</protein>
<dbReference type="GO" id="GO:0008713">
    <property type="term" value="F:ADP-heptose-lipopolysaccharide heptosyltransferase activity"/>
    <property type="evidence" value="ECO:0007669"/>
    <property type="project" value="TreeGrafter"/>
</dbReference>
<organism evidence="3 4">
    <name type="scientific">Hallella mizrahii</name>
    <dbReference type="NCBI Taxonomy" id="2606637"/>
    <lineage>
        <taxon>Bacteria</taxon>
        <taxon>Pseudomonadati</taxon>
        <taxon>Bacteroidota</taxon>
        <taxon>Bacteroidia</taxon>
        <taxon>Bacteroidales</taxon>
        <taxon>Prevotellaceae</taxon>
        <taxon>Hallella</taxon>
    </lineage>
</organism>
<sequence>MKTEHILIIRFSALGDVAMTVPVVYSLARQYPEVRITMLSKPFARPLFENMAPNVGFMEADLTNEYHGLKGLNALYRRLTAKNFTAIADLHNVIRSDYLRMRFNFDRYRVAHLDKHRMQRRQLVSYNNKVFEPIPSAFDNYAKVFEQLGYPVHLEFTSLLTPEQAGLSQLPEGYNIKKPFQQWIGIAPFAAHRGKAYSLSQMEKVMTELTRRHPSCRIFLFGGGTIEKQQLDDLVSRHANCVNASAALGGMMKELVLMSHLDVMISMDSANMHLASLVATPVVSVWGATHPYAGFMGWGQSEDNAVQIDLPCRPCSIYGNKVCRRGDYACLTGIQPLDIVEKVDRILK</sequence>
<dbReference type="InterPro" id="IPR051199">
    <property type="entry name" value="LPS_LOS_Heptosyltrfase"/>
</dbReference>
<dbReference type="Gene3D" id="3.40.50.2000">
    <property type="entry name" value="Glycogen Phosphorylase B"/>
    <property type="match status" value="2"/>
</dbReference>
<dbReference type="AlphaFoldDB" id="A0A7K0KDJ8"/>
<keyword evidence="1" id="KW-0328">Glycosyltransferase</keyword>
<evidence type="ECO:0000313" key="4">
    <source>
        <dbReference type="Proteomes" id="UP000438914"/>
    </source>
</evidence>
<dbReference type="SUPFAM" id="SSF53756">
    <property type="entry name" value="UDP-Glycosyltransferase/glycogen phosphorylase"/>
    <property type="match status" value="1"/>
</dbReference>
<dbReference type="GO" id="GO:0009244">
    <property type="term" value="P:lipopolysaccharide core region biosynthetic process"/>
    <property type="evidence" value="ECO:0007669"/>
    <property type="project" value="TreeGrafter"/>
</dbReference>
<dbReference type="Proteomes" id="UP000438914">
    <property type="component" value="Unassembled WGS sequence"/>
</dbReference>
<proteinExistence type="predicted"/>
<dbReference type="PANTHER" id="PTHR30160">
    <property type="entry name" value="TETRAACYLDISACCHARIDE 4'-KINASE-RELATED"/>
    <property type="match status" value="1"/>
</dbReference>
<reference evidence="3 4" key="1">
    <citation type="submission" date="2019-08" db="EMBL/GenBank/DDBJ databases">
        <title>In-depth cultivation of the pig gut microbiome towards novel bacterial diversity and tailored functional studies.</title>
        <authorList>
            <person name="Wylensek D."/>
            <person name="Hitch T.C.A."/>
            <person name="Clavel T."/>
        </authorList>
    </citation>
    <scope>NUCLEOTIDE SEQUENCE [LARGE SCALE GENOMIC DNA]</scope>
    <source>
        <strain evidence="3 4">LKV-178-WT-2A</strain>
    </source>
</reference>
<dbReference type="CDD" id="cd03789">
    <property type="entry name" value="GT9_LPS_heptosyltransferase"/>
    <property type="match status" value="1"/>
</dbReference>
<accession>A0A7K0KDJ8</accession>
<dbReference type="InterPro" id="IPR002201">
    <property type="entry name" value="Glyco_trans_9"/>
</dbReference>
<evidence type="ECO:0000313" key="3">
    <source>
        <dbReference type="EMBL" id="MST83500.1"/>
    </source>
</evidence>
<dbReference type="PANTHER" id="PTHR30160:SF22">
    <property type="entry name" value="LIPOPOLYSACCHARIDE CORE BIOSYNTHESIS PROTEIN"/>
    <property type="match status" value="1"/>
</dbReference>
<evidence type="ECO:0000256" key="2">
    <source>
        <dbReference type="ARBA" id="ARBA00022679"/>
    </source>
</evidence>
<dbReference type="RefSeq" id="WP_154533071.1">
    <property type="nucleotide sequence ID" value="NZ_VUNG01000003.1"/>
</dbReference>
<gene>
    <name evidence="3" type="ORF">FYJ73_02170</name>
</gene>
<name>A0A7K0KDJ8_9BACT</name>
<evidence type="ECO:0000256" key="1">
    <source>
        <dbReference type="ARBA" id="ARBA00022676"/>
    </source>
</evidence>
<dbReference type="GO" id="GO:0005829">
    <property type="term" value="C:cytosol"/>
    <property type="evidence" value="ECO:0007669"/>
    <property type="project" value="TreeGrafter"/>
</dbReference>
<dbReference type="EMBL" id="VUNG01000003">
    <property type="protein sequence ID" value="MST83500.1"/>
    <property type="molecule type" value="Genomic_DNA"/>
</dbReference>